<evidence type="ECO:0000313" key="4">
    <source>
        <dbReference type="EMBL" id="KAE8964599.1"/>
    </source>
</evidence>
<sequence length="386" mass="43565">MARRPAYTTLTLGQKEALCAKADSEPSMTQTQLAKWATDEFESPVGRSTVGGILKRKAEFVDVPEPLQQRKRHCSDNVRAADGLLLQEIAEYKAWHDNGSINGVTVRSMAWDTVGGDTAPSRGWLYRFQQRTGLWFAVRHGEGGSADMSVVEEGKKKLKELVSSYRPQDVFNMDETSFFYRREPRGTLTTDKKEKGKKQSKLRVTVCVGTNSDGTEKLPLHFVGKAKKPRPFKNHNVFEETGATYTNTPKAWMNTVKFCEWLSDLNEAMRLQQRHVLLLVDNVSSHDEAGGQLSNVRLEKLPPNTTAVLQPMDQGIIKSLKDHCQTTKTAAHLKDFRAGKKYVPVDLLTAIKWCAQGWREVSAKTIRNCWCHTGYISKMDVRFLLN</sequence>
<accession>A0A6A4BCT5</accession>
<dbReference type="EMBL" id="QXFU01005380">
    <property type="protein sequence ID" value="KAE8964599.1"/>
    <property type="molecule type" value="Genomic_DNA"/>
</dbReference>
<dbReference type="InterPro" id="IPR004875">
    <property type="entry name" value="DDE_SF_endonuclease_dom"/>
</dbReference>
<dbReference type="GO" id="GO:0003677">
    <property type="term" value="F:DNA binding"/>
    <property type="evidence" value="ECO:0007669"/>
    <property type="project" value="TreeGrafter"/>
</dbReference>
<dbReference type="Gene3D" id="1.10.10.60">
    <property type="entry name" value="Homeodomain-like"/>
    <property type="match status" value="1"/>
</dbReference>
<evidence type="ECO:0000259" key="1">
    <source>
        <dbReference type="Pfam" id="PF03184"/>
    </source>
</evidence>
<dbReference type="Pfam" id="PF03184">
    <property type="entry name" value="DDE_1"/>
    <property type="match status" value="1"/>
</dbReference>
<feature type="domain" description="ARS-binding protein 1 N-terminal" evidence="2">
    <location>
        <begin position="9"/>
        <end position="63"/>
    </location>
</feature>
<dbReference type="Gene3D" id="3.30.420.10">
    <property type="entry name" value="Ribonuclease H-like superfamily/Ribonuclease H"/>
    <property type="match status" value="1"/>
</dbReference>
<proteinExistence type="predicted"/>
<dbReference type="InterPro" id="IPR050863">
    <property type="entry name" value="CenT-Element_Derived"/>
</dbReference>
<evidence type="ECO:0000313" key="5">
    <source>
        <dbReference type="EMBL" id="KAE9272790.1"/>
    </source>
</evidence>
<dbReference type="Proteomes" id="UP000429607">
    <property type="component" value="Unassembled WGS sequence"/>
</dbReference>
<dbReference type="OrthoDB" id="125828at2759"/>
<evidence type="ECO:0000259" key="2">
    <source>
        <dbReference type="Pfam" id="PF18107"/>
    </source>
</evidence>
<name>A0A6A4BCT5_9STRA</name>
<dbReference type="PANTHER" id="PTHR19303:SF73">
    <property type="entry name" value="PROTEIN PDC2"/>
    <property type="match status" value="1"/>
</dbReference>
<comment type="caution">
    <text evidence="5">The sequence shown here is derived from an EMBL/GenBank/DDBJ whole genome shotgun (WGS) entry which is preliminary data.</text>
</comment>
<feature type="domain" description="DDE-1" evidence="1">
    <location>
        <begin position="201"/>
        <end position="370"/>
    </location>
</feature>
<dbReference type="PANTHER" id="PTHR19303">
    <property type="entry name" value="TRANSPOSON"/>
    <property type="match status" value="1"/>
</dbReference>
<dbReference type="Proteomes" id="UP000435112">
    <property type="component" value="Unassembled WGS sequence"/>
</dbReference>
<evidence type="ECO:0000313" key="7">
    <source>
        <dbReference type="Proteomes" id="UP000434957"/>
    </source>
</evidence>
<protein>
    <recommendedName>
        <fullName evidence="9">HTH CENPB-type domain-containing protein</fullName>
    </recommendedName>
</protein>
<dbReference type="InterPro" id="IPR041188">
    <property type="entry name" value="HTH_ABP1_N"/>
</dbReference>
<dbReference type="Proteomes" id="UP000434957">
    <property type="component" value="Unassembled WGS sequence"/>
</dbReference>
<gene>
    <name evidence="3" type="ORF">PR001_g29106</name>
    <name evidence="4" type="ORF">PR002_g28928</name>
    <name evidence="5" type="ORF">PR003_g30101</name>
</gene>
<dbReference type="InterPro" id="IPR036397">
    <property type="entry name" value="RNaseH_sf"/>
</dbReference>
<reference evidence="5 7" key="1">
    <citation type="submission" date="2018-08" db="EMBL/GenBank/DDBJ databases">
        <title>Genomic investigation of the strawberry pathogen Phytophthora fragariae indicates pathogenicity is determined by transcriptional variation in three key races.</title>
        <authorList>
            <person name="Adams T.M."/>
            <person name="Armitage A.D."/>
            <person name="Sobczyk M.K."/>
            <person name="Bates H.J."/>
            <person name="Dunwell J.M."/>
            <person name="Nellist C.F."/>
            <person name="Harrison R.J."/>
        </authorList>
    </citation>
    <scope>NUCLEOTIDE SEQUENCE [LARGE SCALE GENOMIC DNA]</scope>
    <source>
        <strain evidence="3 6">SCRP249</strain>
        <strain evidence="4 8">SCRP324</strain>
        <strain evidence="5 7">SCRP333</strain>
    </source>
</reference>
<evidence type="ECO:0000313" key="6">
    <source>
        <dbReference type="Proteomes" id="UP000429607"/>
    </source>
</evidence>
<dbReference type="Pfam" id="PF18107">
    <property type="entry name" value="HTH_ABP1_N"/>
    <property type="match status" value="1"/>
</dbReference>
<keyword evidence="7" id="KW-1185">Reference proteome</keyword>
<evidence type="ECO:0000313" key="3">
    <source>
        <dbReference type="EMBL" id="KAE8964271.1"/>
    </source>
</evidence>
<dbReference type="EMBL" id="QXFT01005406">
    <property type="protein sequence ID" value="KAE9272790.1"/>
    <property type="molecule type" value="Genomic_DNA"/>
</dbReference>
<evidence type="ECO:0008006" key="9">
    <source>
        <dbReference type="Google" id="ProtNLM"/>
    </source>
</evidence>
<dbReference type="GO" id="GO:0005634">
    <property type="term" value="C:nucleus"/>
    <property type="evidence" value="ECO:0007669"/>
    <property type="project" value="TreeGrafter"/>
</dbReference>
<dbReference type="EMBL" id="QXFV01005616">
    <property type="protein sequence ID" value="KAE8964271.1"/>
    <property type="molecule type" value="Genomic_DNA"/>
</dbReference>
<dbReference type="AlphaFoldDB" id="A0A6A4BCT5"/>
<evidence type="ECO:0000313" key="8">
    <source>
        <dbReference type="Proteomes" id="UP000435112"/>
    </source>
</evidence>
<organism evidence="5 7">
    <name type="scientific">Phytophthora rubi</name>
    <dbReference type="NCBI Taxonomy" id="129364"/>
    <lineage>
        <taxon>Eukaryota</taxon>
        <taxon>Sar</taxon>
        <taxon>Stramenopiles</taxon>
        <taxon>Oomycota</taxon>
        <taxon>Peronosporomycetes</taxon>
        <taxon>Peronosporales</taxon>
        <taxon>Peronosporaceae</taxon>
        <taxon>Phytophthora</taxon>
    </lineage>
</organism>